<keyword evidence="5" id="KW-1185">Reference proteome</keyword>
<name>A0A1D9MKB5_9ACTO</name>
<organism evidence="4 5">
    <name type="scientific">Boudabousia tangfeifanii</name>
    <dbReference type="NCBI Taxonomy" id="1912795"/>
    <lineage>
        <taxon>Bacteria</taxon>
        <taxon>Bacillati</taxon>
        <taxon>Actinomycetota</taxon>
        <taxon>Actinomycetes</taxon>
        <taxon>Actinomycetales</taxon>
        <taxon>Actinomycetaceae</taxon>
        <taxon>Boudabousia</taxon>
    </lineage>
</organism>
<dbReference type="GO" id="GO:0005524">
    <property type="term" value="F:ATP binding"/>
    <property type="evidence" value="ECO:0007669"/>
    <property type="project" value="UniProtKB-KW"/>
</dbReference>
<gene>
    <name evidence="4" type="ORF">BK816_04955</name>
</gene>
<evidence type="ECO:0000313" key="4">
    <source>
        <dbReference type="EMBL" id="AOZ72722.1"/>
    </source>
</evidence>
<dbReference type="RefSeq" id="WP_071164188.1">
    <property type="nucleotide sequence ID" value="NZ_CP017812.1"/>
</dbReference>
<dbReference type="Proteomes" id="UP000176288">
    <property type="component" value="Chromosome"/>
</dbReference>
<dbReference type="STRING" id="1912795.BK816_04955"/>
<keyword evidence="1" id="KW-0547">Nucleotide-binding</keyword>
<dbReference type="SUPFAM" id="SSF52540">
    <property type="entry name" value="P-loop containing nucleoside triphosphate hydrolases"/>
    <property type="match status" value="1"/>
</dbReference>
<keyword evidence="2" id="KW-0067">ATP-binding</keyword>
<evidence type="ECO:0000259" key="3">
    <source>
        <dbReference type="PROSITE" id="PS50893"/>
    </source>
</evidence>
<reference evidence="4" key="1">
    <citation type="submission" date="2016-10" db="EMBL/GenBank/DDBJ databases">
        <title>Actinomyces aegypiusis sp. nov., isolated from the Aegypius monachus in Qinghai Tibet Plateau China.</title>
        <authorList>
            <person name="Wang Y."/>
        </authorList>
    </citation>
    <scope>NUCLEOTIDE SEQUENCE [LARGE SCALE GENOMIC DNA]</scope>
    <source>
        <strain evidence="4">VUL4_3</strain>
    </source>
</reference>
<dbReference type="KEGG" id="avu:BK816_04955"/>
<dbReference type="InterPro" id="IPR003593">
    <property type="entry name" value="AAA+_ATPase"/>
</dbReference>
<dbReference type="GO" id="GO:0022857">
    <property type="term" value="F:transmembrane transporter activity"/>
    <property type="evidence" value="ECO:0007669"/>
    <property type="project" value="TreeGrafter"/>
</dbReference>
<dbReference type="AlphaFoldDB" id="A0A1D9MKB5"/>
<dbReference type="InterPro" id="IPR015854">
    <property type="entry name" value="ABC_transpr_LolD-like"/>
</dbReference>
<dbReference type="EMBL" id="CP017812">
    <property type="protein sequence ID" value="AOZ72722.1"/>
    <property type="molecule type" value="Genomic_DNA"/>
</dbReference>
<protein>
    <recommendedName>
        <fullName evidence="3">ABC transporter domain-containing protein</fullName>
    </recommendedName>
</protein>
<dbReference type="InterPro" id="IPR027417">
    <property type="entry name" value="P-loop_NTPase"/>
</dbReference>
<dbReference type="PANTHER" id="PTHR24220">
    <property type="entry name" value="IMPORT ATP-BINDING PROTEIN"/>
    <property type="match status" value="1"/>
</dbReference>
<evidence type="ECO:0000313" key="5">
    <source>
        <dbReference type="Proteomes" id="UP000176288"/>
    </source>
</evidence>
<dbReference type="Pfam" id="PF00005">
    <property type="entry name" value="ABC_tran"/>
    <property type="match status" value="1"/>
</dbReference>
<feature type="domain" description="ABC transporter" evidence="3">
    <location>
        <begin position="3"/>
        <end position="211"/>
    </location>
</feature>
<dbReference type="SMART" id="SM00382">
    <property type="entry name" value="AAA"/>
    <property type="match status" value="1"/>
</dbReference>
<dbReference type="PROSITE" id="PS50893">
    <property type="entry name" value="ABC_TRANSPORTER_2"/>
    <property type="match status" value="1"/>
</dbReference>
<proteinExistence type="predicted"/>
<dbReference type="GO" id="GO:0005886">
    <property type="term" value="C:plasma membrane"/>
    <property type="evidence" value="ECO:0007669"/>
    <property type="project" value="TreeGrafter"/>
</dbReference>
<accession>A0A1D9MKB5</accession>
<dbReference type="PANTHER" id="PTHR24220:SF86">
    <property type="entry name" value="ABC TRANSPORTER ABCH.1"/>
    <property type="match status" value="1"/>
</dbReference>
<dbReference type="GO" id="GO:0016887">
    <property type="term" value="F:ATP hydrolysis activity"/>
    <property type="evidence" value="ECO:0007669"/>
    <property type="project" value="InterPro"/>
</dbReference>
<dbReference type="InterPro" id="IPR003439">
    <property type="entry name" value="ABC_transporter-like_ATP-bd"/>
</dbReference>
<sequence length="213" mass="23161">MELRIDNLGIKVGNRQLLSGINFLAASGDLVGIIGPSGCGKTTLLNTLGLLLPICQGKVFYNRADITQWSQRKISLFWRNHAAFVIQDAGIDEDENLAYNVSLKNGLRRNRADAPLCSALEVVGLGGRADESARILSGGEHRRLAIARAIYRKSDVIFADEPTASLDGENRLHIQNLLAAEAERGALVLISTHDQELAKACTKILDLSQHVSH</sequence>
<evidence type="ECO:0000256" key="2">
    <source>
        <dbReference type="ARBA" id="ARBA00022840"/>
    </source>
</evidence>
<dbReference type="Gene3D" id="3.40.50.300">
    <property type="entry name" value="P-loop containing nucleotide triphosphate hydrolases"/>
    <property type="match status" value="1"/>
</dbReference>
<evidence type="ECO:0000256" key="1">
    <source>
        <dbReference type="ARBA" id="ARBA00022741"/>
    </source>
</evidence>